<feature type="transmembrane region" description="Helical" evidence="1">
    <location>
        <begin position="21"/>
        <end position="42"/>
    </location>
</feature>
<proteinExistence type="predicted"/>
<sequence length="259" mass="28918">MRQWLLLFSKEQKEMLRNYKWIWVPLVFIILGMTQPITSYYLPEILENLGGLPEGAVFEIPVPTASEVLVGTLGQFSQIGILILVLATMGIVASERISGSFVMILVKPVSYTAYLTAKWASIVAFAVSSFLLGYLFSAYYTYILMGEFVVRDMLLGAVVYSLWLIFIMTLVLFFSSIMKSIGAIAFLTLGTTMVLSVITSLLMKYMYWSPARLSTHSNAIITSGNGSEYFWVSLVVTVGFIVALLLLSIQLFKKKELVS</sequence>
<evidence type="ECO:0000313" key="3">
    <source>
        <dbReference type="Proteomes" id="UP000290649"/>
    </source>
</evidence>
<keyword evidence="3" id="KW-1185">Reference proteome</keyword>
<feature type="transmembrane region" description="Helical" evidence="1">
    <location>
        <begin position="79"/>
        <end position="98"/>
    </location>
</feature>
<feature type="transmembrane region" description="Helical" evidence="1">
    <location>
        <begin position="229"/>
        <end position="252"/>
    </location>
</feature>
<name>A0A4Q0VUY0_9BACI</name>
<dbReference type="OrthoDB" id="4187110at2"/>
<dbReference type="Proteomes" id="UP000290649">
    <property type="component" value="Unassembled WGS sequence"/>
</dbReference>
<evidence type="ECO:0000313" key="2">
    <source>
        <dbReference type="EMBL" id="RXJ02604.1"/>
    </source>
</evidence>
<gene>
    <name evidence="2" type="ORF">DS745_06445</name>
</gene>
<accession>A0A4Q0VUY0</accession>
<dbReference type="AlphaFoldDB" id="A0A4Q0VUY0"/>
<protein>
    <submittedName>
        <fullName evidence="2">ABC transporter permease</fullName>
    </submittedName>
</protein>
<feature type="transmembrane region" description="Helical" evidence="1">
    <location>
        <begin position="119"/>
        <end position="142"/>
    </location>
</feature>
<dbReference type="RefSeq" id="WP_129077447.1">
    <property type="nucleotide sequence ID" value="NZ_QOUX01000023.1"/>
</dbReference>
<feature type="transmembrane region" description="Helical" evidence="1">
    <location>
        <begin position="154"/>
        <end position="174"/>
    </location>
</feature>
<keyword evidence="1" id="KW-1133">Transmembrane helix</keyword>
<dbReference type="PANTHER" id="PTHR37305">
    <property type="entry name" value="INTEGRAL MEMBRANE PROTEIN-RELATED"/>
    <property type="match status" value="1"/>
</dbReference>
<feature type="transmembrane region" description="Helical" evidence="1">
    <location>
        <begin position="181"/>
        <end position="203"/>
    </location>
</feature>
<keyword evidence="1" id="KW-0472">Membrane</keyword>
<dbReference type="GO" id="GO:0005886">
    <property type="term" value="C:plasma membrane"/>
    <property type="evidence" value="ECO:0007669"/>
    <property type="project" value="UniProtKB-SubCell"/>
</dbReference>
<dbReference type="PANTHER" id="PTHR37305:SF1">
    <property type="entry name" value="MEMBRANE PROTEIN"/>
    <property type="match status" value="1"/>
</dbReference>
<reference evidence="2 3" key="1">
    <citation type="journal article" date="2019" name="Int. J. Syst. Evol. Microbiol.">
        <title>Anaerobacillus alkaliphilus sp. nov., a novel alkaliphilic and moderately halophilic bacterium.</title>
        <authorList>
            <person name="Borsodi A.K."/>
            <person name="Aszalos J.M."/>
            <person name="Bihari P."/>
            <person name="Nagy I."/>
            <person name="Schumann P."/>
            <person name="Sproer C."/>
            <person name="Kovacs A.L."/>
            <person name="Boka K."/>
            <person name="Dobosy P."/>
            <person name="Ovari M."/>
            <person name="Szili-Kovacs T."/>
            <person name="Toth E."/>
        </authorList>
    </citation>
    <scope>NUCLEOTIDE SEQUENCE [LARGE SCALE GENOMIC DNA]</scope>
    <source>
        <strain evidence="2 3">B16-10</strain>
    </source>
</reference>
<comment type="caution">
    <text evidence="2">The sequence shown here is derived from an EMBL/GenBank/DDBJ whole genome shotgun (WGS) entry which is preliminary data.</text>
</comment>
<dbReference type="EMBL" id="QOUX01000023">
    <property type="protein sequence ID" value="RXJ02604.1"/>
    <property type="molecule type" value="Genomic_DNA"/>
</dbReference>
<keyword evidence="1" id="KW-0812">Transmembrane</keyword>
<evidence type="ECO:0000256" key="1">
    <source>
        <dbReference type="SAM" id="Phobius"/>
    </source>
</evidence>
<dbReference type="GO" id="GO:0140359">
    <property type="term" value="F:ABC-type transporter activity"/>
    <property type="evidence" value="ECO:0007669"/>
    <property type="project" value="InterPro"/>
</dbReference>
<organism evidence="2 3">
    <name type="scientific">Anaerobacillus alkaliphilus</name>
    <dbReference type="NCBI Taxonomy" id="1548597"/>
    <lineage>
        <taxon>Bacteria</taxon>
        <taxon>Bacillati</taxon>
        <taxon>Bacillota</taxon>
        <taxon>Bacilli</taxon>
        <taxon>Bacillales</taxon>
        <taxon>Bacillaceae</taxon>
        <taxon>Anaerobacillus</taxon>
    </lineage>
</organism>